<dbReference type="AlphaFoldDB" id="A0AAW0YG90"/>
<feature type="transmembrane region" description="Helical" evidence="1">
    <location>
        <begin position="270"/>
        <end position="290"/>
    </location>
</feature>
<dbReference type="PRINTS" id="PR00252">
    <property type="entry name" value="NRIONCHANNEL"/>
</dbReference>
<feature type="transmembrane region" description="Helical" evidence="1">
    <location>
        <begin position="422"/>
        <end position="442"/>
    </location>
</feature>
<keyword evidence="1" id="KW-1133">Transmembrane helix</keyword>
<gene>
    <name evidence="3" type="ORF">OTU49_014986</name>
</gene>
<feature type="transmembrane region" description="Helical" evidence="1">
    <location>
        <begin position="297"/>
        <end position="318"/>
    </location>
</feature>
<dbReference type="InterPro" id="IPR006201">
    <property type="entry name" value="Neur_channel"/>
</dbReference>
<sequence>ASQSCVATVCNITQIENKLERMRGVLILVLVVAYISSVKGENAPDQDSFAKDNWIARLYADKLKGYSKGSRPVRDHTHNTTVYLALSLNYIDLDDERQELSVSAWSIMTWVDEYLTWEPKNYLNIDRLHFNDEDIWMPDITVYNSALGSDVHPFGRVPVLANNLGQTYWFPPTHLVVRCDLDLSKWPSDRHECLVRMGSWTYHGEQIDIQVMPTNTSNGVMMSNFEENNRWKLVEVSAARAITNLEGHDPYVEIDFTFVVQRQASTQATYISQSTLAILVVVLVSYALPLDCFFTRLIIHLLCMGMLISCYFTLFASLPANGGPIPLVVRYYSGTIILTAISLVCTLFLTTGGTCCSSTPTSNFGRKLVDIVGSTPGLRNVMPQQNYNHLEAEMVEEGERTNTESSSSQESSGITALQVKRVVNCLLLILFAIAFLLDYTVLRSIL</sequence>
<dbReference type="GO" id="GO:0016020">
    <property type="term" value="C:membrane"/>
    <property type="evidence" value="ECO:0007669"/>
    <property type="project" value="InterPro"/>
</dbReference>
<dbReference type="GO" id="GO:0004888">
    <property type="term" value="F:transmembrane signaling receptor activity"/>
    <property type="evidence" value="ECO:0007669"/>
    <property type="project" value="InterPro"/>
</dbReference>
<dbReference type="Pfam" id="PF02931">
    <property type="entry name" value="Neur_chan_LBD"/>
    <property type="match status" value="1"/>
</dbReference>
<dbReference type="InterPro" id="IPR036734">
    <property type="entry name" value="Neur_chan_lig-bd_sf"/>
</dbReference>
<dbReference type="GO" id="GO:0005230">
    <property type="term" value="F:extracellular ligand-gated monoatomic ion channel activity"/>
    <property type="evidence" value="ECO:0007669"/>
    <property type="project" value="InterPro"/>
</dbReference>
<feature type="non-terminal residue" evidence="3">
    <location>
        <position position="1"/>
    </location>
</feature>
<organism evidence="3 4">
    <name type="scientific">Cherax quadricarinatus</name>
    <name type="common">Australian red claw crayfish</name>
    <dbReference type="NCBI Taxonomy" id="27406"/>
    <lineage>
        <taxon>Eukaryota</taxon>
        <taxon>Metazoa</taxon>
        <taxon>Ecdysozoa</taxon>
        <taxon>Arthropoda</taxon>
        <taxon>Crustacea</taxon>
        <taxon>Multicrustacea</taxon>
        <taxon>Malacostraca</taxon>
        <taxon>Eumalacostraca</taxon>
        <taxon>Eucarida</taxon>
        <taxon>Decapoda</taxon>
        <taxon>Pleocyemata</taxon>
        <taxon>Astacidea</taxon>
        <taxon>Parastacoidea</taxon>
        <taxon>Parastacidae</taxon>
        <taxon>Cherax</taxon>
    </lineage>
</organism>
<accession>A0AAW0YG90</accession>
<dbReference type="SUPFAM" id="SSF63712">
    <property type="entry name" value="Nicotinic receptor ligand binding domain-like"/>
    <property type="match status" value="1"/>
</dbReference>
<evidence type="ECO:0000256" key="1">
    <source>
        <dbReference type="SAM" id="Phobius"/>
    </source>
</evidence>
<keyword evidence="1" id="KW-0812">Transmembrane</keyword>
<dbReference type="InterPro" id="IPR006202">
    <property type="entry name" value="Neur_chan_lig-bd"/>
</dbReference>
<dbReference type="Gene3D" id="2.70.170.10">
    <property type="entry name" value="Neurotransmitter-gated ion-channel ligand-binding domain"/>
    <property type="match status" value="1"/>
</dbReference>
<dbReference type="FunFam" id="2.70.170.10:FF:000028">
    <property type="entry name" value="AcetylCholine Receptor"/>
    <property type="match status" value="1"/>
</dbReference>
<dbReference type="PANTHER" id="PTHR18945">
    <property type="entry name" value="NEUROTRANSMITTER GATED ION CHANNEL"/>
    <property type="match status" value="1"/>
</dbReference>
<evidence type="ECO:0000313" key="3">
    <source>
        <dbReference type="EMBL" id="KAK8750743.1"/>
    </source>
</evidence>
<proteinExistence type="predicted"/>
<keyword evidence="1" id="KW-0472">Membrane</keyword>
<feature type="transmembrane region" description="Helical" evidence="1">
    <location>
        <begin position="330"/>
        <end position="349"/>
    </location>
</feature>
<reference evidence="3 4" key="1">
    <citation type="journal article" date="2024" name="BMC Genomics">
        <title>Genome assembly of redclaw crayfish (Cherax quadricarinatus) provides insights into its immune adaptation and hypoxia tolerance.</title>
        <authorList>
            <person name="Liu Z."/>
            <person name="Zheng J."/>
            <person name="Li H."/>
            <person name="Fang K."/>
            <person name="Wang S."/>
            <person name="He J."/>
            <person name="Zhou D."/>
            <person name="Weng S."/>
            <person name="Chi M."/>
            <person name="Gu Z."/>
            <person name="He J."/>
            <person name="Li F."/>
            <person name="Wang M."/>
        </authorList>
    </citation>
    <scope>NUCLEOTIDE SEQUENCE [LARGE SCALE GENOMIC DNA]</scope>
    <source>
        <strain evidence="3">ZL_2023a</strain>
    </source>
</reference>
<feature type="domain" description="Neurotransmitter-gated ion-channel ligand-binding" evidence="2">
    <location>
        <begin position="57"/>
        <end position="263"/>
    </location>
</feature>
<dbReference type="EMBL" id="JARKIK010000007">
    <property type="protein sequence ID" value="KAK8750743.1"/>
    <property type="molecule type" value="Genomic_DNA"/>
</dbReference>
<comment type="caution">
    <text evidence="3">The sequence shown here is derived from an EMBL/GenBank/DDBJ whole genome shotgun (WGS) entry which is preliminary data.</text>
</comment>
<protein>
    <recommendedName>
        <fullName evidence="2">Neurotransmitter-gated ion-channel ligand-binding domain-containing protein</fullName>
    </recommendedName>
</protein>
<evidence type="ECO:0000259" key="2">
    <source>
        <dbReference type="Pfam" id="PF02931"/>
    </source>
</evidence>
<dbReference type="CDD" id="cd18989">
    <property type="entry name" value="LGIC_ECD_cation"/>
    <property type="match status" value="1"/>
</dbReference>
<keyword evidence="4" id="KW-1185">Reference proteome</keyword>
<dbReference type="Proteomes" id="UP001445076">
    <property type="component" value="Unassembled WGS sequence"/>
</dbReference>
<name>A0AAW0YG90_CHEQU</name>
<evidence type="ECO:0000313" key="4">
    <source>
        <dbReference type="Proteomes" id="UP001445076"/>
    </source>
</evidence>